<feature type="non-terminal residue" evidence="1">
    <location>
        <position position="129"/>
    </location>
</feature>
<name>A0A941I966_9BURK</name>
<evidence type="ECO:0000313" key="2">
    <source>
        <dbReference type="Proteomes" id="UP000680067"/>
    </source>
</evidence>
<dbReference type="EMBL" id="JAGSPN010000240">
    <property type="protein sequence ID" value="MBR7784465.1"/>
    <property type="molecule type" value="Genomic_DNA"/>
</dbReference>
<accession>A0A941I966</accession>
<comment type="caution">
    <text evidence="1">The sequence shown here is derived from an EMBL/GenBank/DDBJ whole genome shotgun (WGS) entry which is preliminary data.</text>
</comment>
<dbReference type="AlphaFoldDB" id="A0A941I966"/>
<feature type="non-terminal residue" evidence="1">
    <location>
        <position position="1"/>
    </location>
</feature>
<protein>
    <submittedName>
        <fullName evidence="1">DUF748 domain-containing protein</fullName>
    </submittedName>
</protein>
<sequence>KLAAGRVQLDNAALQFQDSSVSPAVKLTTENLNLQLQGWRSDLANAMQFQLQSRLNRKGSLKLNGSSTAQLAQLKLDLDAQGLPVAGLYPYFSSLLNVEITQGVASAKGQLQLARVLEPQREIRYQGKL</sequence>
<dbReference type="Proteomes" id="UP000680067">
    <property type="component" value="Unassembled WGS sequence"/>
</dbReference>
<keyword evidence="2" id="KW-1185">Reference proteome</keyword>
<proteinExistence type="predicted"/>
<evidence type="ECO:0000313" key="1">
    <source>
        <dbReference type="EMBL" id="MBR7784465.1"/>
    </source>
</evidence>
<gene>
    <name evidence="1" type="ORF">KDM89_20225</name>
</gene>
<dbReference type="Pfam" id="PF05359">
    <property type="entry name" value="DUF748"/>
    <property type="match status" value="1"/>
</dbReference>
<dbReference type="InterPro" id="IPR008023">
    <property type="entry name" value="DUF748"/>
</dbReference>
<organism evidence="1 2">
    <name type="scientific">Undibacterium luofuense</name>
    <dbReference type="NCBI Taxonomy" id="2828733"/>
    <lineage>
        <taxon>Bacteria</taxon>
        <taxon>Pseudomonadati</taxon>
        <taxon>Pseudomonadota</taxon>
        <taxon>Betaproteobacteria</taxon>
        <taxon>Burkholderiales</taxon>
        <taxon>Oxalobacteraceae</taxon>
        <taxon>Undibacterium</taxon>
    </lineage>
</organism>
<reference evidence="1" key="1">
    <citation type="submission" date="2021-04" db="EMBL/GenBank/DDBJ databases">
        <title>novel species isolated from subtropical streams in China.</title>
        <authorList>
            <person name="Lu H."/>
        </authorList>
    </citation>
    <scope>NUCLEOTIDE SEQUENCE</scope>
    <source>
        <strain evidence="1">LFS511W</strain>
    </source>
</reference>